<organism evidence="1 2">
    <name type="scientific">Actinopolyspora mzabensis</name>
    <dbReference type="NCBI Taxonomy" id="995066"/>
    <lineage>
        <taxon>Bacteria</taxon>
        <taxon>Bacillati</taxon>
        <taxon>Actinomycetota</taxon>
        <taxon>Actinomycetes</taxon>
        <taxon>Actinopolysporales</taxon>
        <taxon>Actinopolysporaceae</taxon>
        <taxon>Actinopolyspora</taxon>
    </lineage>
</organism>
<gene>
    <name evidence="1" type="ORF">SAMN04487820_11559</name>
</gene>
<evidence type="ECO:0000313" key="1">
    <source>
        <dbReference type="EMBL" id="SDK88176.1"/>
    </source>
</evidence>
<keyword evidence="1" id="KW-0238">DNA-binding</keyword>
<reference evidence="2" key="1">
    <citation type="submission" date="2016-10" db="EMBL/GenBank/DDBJ databases">
        <authorList>
            <person name="Varghese N."/>
            <person name="Submissions S."/>
        </authorList>
    </citation>
    <scope>NUCLEOTIDE SEQUENCE [LARGE SCALE GENOMIC DNA]</scope>
    <source>
        <strain evidence="2">DSM 45460</strain>
    </source>
</reference>
<dbReference type="Pfam" id="PF06304">
    <property type="entry name" value="DUF1048"/>
    <property type="match status" value="1"/>
</dbReference>
<dbReference type="AlphaFoldDB" id="A0A1G9FIF8"/>
<dbReference type="GO" id="GO:0003677">
    <property type="term" value="F:DNA binding"/>
    <property type="evidence" value="ECO:0007669"/>
    <property type="project" value="UniProtKB-KW"/>
</dbReference>
<dbReference type="EMBL" id="FNFM01000015">
    <property type="protein sequence ID" value="SDK88176.1"/>
    <property type="molecule type" value="Genomic_DNA"/>
</dbReference>
<accession>A0A1G9FIF8</accession>
<sequence>MIVSKLIGDKRRYRQYKARIKRLPEDYRTAVEAIERYLMHFVPVDNESAISEFEDLAELFEQAVSDGTPIRELVGDEPTEFVEEFARNYTKGGYAPDKERQRLLRGIERSIEAERTSR</sequence>
<protein>
    <submittedName>
        <fullName evidence="1">DNA-binding ferritin-like protein (Dps family)</fullName>
    </submittedName>
</protein>
<keyword evidence="2" id="KW-1185">Reference proteome</keyword>
<dbReference type="Gene3D" id="1.10.1900.10">
    <property type="entry name" value="c-terminal domain of poly(a) binding protein"/>
    <property type="match status" value="1"/>
</dbReference>
<proteinExistence type="predicted"/>
<dbReference type="InterPro" id="IPR008316">
    <property type="entry name" value="UCP029876"/>
</dbReference>
<dbReference type="SUPFAM" id="SSF158560">
    <property type="entry name" value="BH3980-like"/>
    <property type="match status" value="1"/>
</dbReference>
<dbReference type="Proteomes" id="UP000199213">
    <property type="component" value="Unassembled WGS sequence"/>
</dbReference>
<evidence type="ECO:0000313" key="2">
    <source>
        <dbReference type="Proteomes" id="UP000199213"/>
    </source>
</evidence>
<name>A0A1G9FIF8_ACTMZ</name>